<evidence type="ECO:0000256" key="15">
    <source>
        <dbReference type="ARBA" id="ARBA00022870"/>
    </source>
</evidence>
<dbReference type="Pfam" id="PF11713">
    <property type="entry name" value="Peptidase_C80"/>
    <property type="match status" value="1"/>
</dbReference>
<comment type="subcellular location">
    <subcellularLocation>
        <location evidence="2">Host cell membrane</location>
    </subcellularLocation>
    <subcellularLocation>
        <location evidence="20">Host cytoplasm</location>
        <location evidence="20">Host cytosol</location>
    </subcellularLocation>
    <subcellularLocation>
        <location evidence="3">Secreted</location>
    </subcellularLocation>
</comment>
<evidence type="ECO:0000256" key="16">
    <source>
        <dbReference type="ARBA" id="ARBA00023026"/>
    </source>
</evidence>
<keyword evidence="18" id="KW-0472">Membrane</keyword>
<keyword evidence="23" id="KW-1185">Reference proteome</keyword>
<evidence type="ECO:0000256" key="1">
    <source>
        <dbReference type="ARBA" id="ARBA00001946"/>
    </source>
</evidence>
<dbReference type="GO" id="GO:0090729">
    <property type="term" value="F:toxin activity"/>
    <property type="evidence" value="ECO:0007669"/>
    <property type="project" value="UniProtKB-KW"/>
</dbReference>
<evidence type="ECO:0000256" key="2">
    <source>
        <dbReference type="ARBA" id="ARBA00004165"/>
    </source>
</evidence>
<keyword evidence="16" id="KW-0843">Virulence</keyword>
<keyword evidence="10" id="KW-0677">Repeat</keyword>
<dbReference type="EMBL" id="UGGT01000001">
    <property type="protein sequence ID" value="STO20808.1"/>
    <property type="molecule type" value="Genomic_DNA"/>
</dbReference>
<evidence type="ECO:0000256" key="8">
    <source>
        <dbReference type="ARBA" id="ARBA00022679"/>
    </source>
</evidence>
<dbReference type="GO" id="GO:0006508">
    <property type="term" value="P:proteolysis"/>
    <property type="evidence" value="ECO:0007669"/>
    <property type="project" value="UniProtKB-KW"/>
</dbReference>
<dbReference type="AlphaFoldDB" id="A0A377G8V9"/>
<name>A0A377G8V9_9GAMM</name>
<dbReference type="GO" id="GO:0005576">
    <property type="term" value="C:extracellular region"/>
    <property type="evidence" value="ECO:0007669"/>
    <property type="project" value="UniProtKB-SubCell"/>
</dbReference>
<keyword evidence="8" id="KW-0808">Transferase</keyword>
<comment type="cofactor">
    <cofactor evidence="1">
        <name>Mg(2+)</name>
        <dbReference type="ChEBI" id="CHEBI:18420"/>
    </cofactor>
</comment>
<dbReference type="Proteomes" id="UP000254554">
    <property type="component" value="Unassembled WGS sequence"/>
</dbReference>
<dbReference type="GO" id="GO:0046872">
    <property type="term" value="F:metal ion binding"/>
    <property type="evidence" value="ECO:0007669"/>
    <property type="project" value="UniProtKB-KW"/>
</dbReference>
<reference evidence="22 23" key="1">
    <citation type="submission" date="2018-06" db="EMBL/GenBank/DDBJ databases">
        <authorList>
            <consortium name="Pathogen Informatics"/>
            <person name="Doyle S."/>
        </authorList>
    </citation>
    <scope>NUCLEOTIDE SEQUENCE [LARGE SCALE GENOMIC DNA]</scope>
    <source>
        <strain evidence="22 23">NCTC11370</strain>
    </source>
</reference>
<keyword evidence="11" id="KW-0378">Hydrolase</keyword>
<keyword evidence="12" id="KW-0788">Thiol protease</keyword>
<accession>A0A377G8V9</accession>
<evidence type="ECO:0000313" key="22">
    <source>
        <dbReference type="EMBL" id="STO20808.1"/>
    </source>
</evidence>
<dbReference type="GO" id="GO:0016740">
    <property type="term" value="F:transferase activity"/>
    <property type="evidence" value="ECO:0007669"/>
    <property type="project" value="UniProtKB-KW"/>
</dbReference>
<evidence type="ECO:0000256" key="18">
    <source>
        <dbReference type="ARBA" id="ARBA00023136"/>
    </source>
</evidence>
<evidence type="ECO:0000256" key="10">
    <source>
        <dbReference type="ARBA" id="ARBA00022737"/>
    </source>
</evidence>
<protein>
    <submittedName>
        <fullName evidence="22">Peptidase C80 family</fullName>
    </submittedName>
</protein>
<evidence type="ECO:0000256" key="14">
    <source>
        <dbReference type="ARBA" id="ARBA00022842"/>
    </source>
</evidence>
<dbReference type="InterPro" id="IPR038383">
    <property type="entry name" value="CPD_dom_sf"/>
</dbReference>
<keyword evidence="6" id="KW-0800">Toxin</keyword>
<evidence type="ECO:0000256" key="7">
    <source>
        <dbReference type="ARBA" id="ARBA00022670"/>
    </source>
</evidence>
<keyword evidence="15" id="KW-1043">Host membrane</keyword>
<sequence length="279" mass="31662">MYNVKKTFCKKGMKIFSQKYDKTVVVEFYSDNLKKRKVIAKTAKDLLGAHFKEKNRLIYSSQYESYPDLSQLTAQSRLCLVGHGREGKFSGCDVDMLVERLIEDCSLKAVKRISFISCNLGKTRDFIEELQLKLAKEDIFTEIGAYKSYLIVDRSGHRWVDLEDRGGIVEAGKQKVVMGWEIGPDDLQPRQVVLTDTNEVNPDYGDILLLDCDDDEEEESSSEIRDFSELPPKLEPVIDSESILAPPLKKIKLKLFDNVSTSEADDTIPLSSQSFPSLN</sequence>
<dbReference type="GO" id="GO:0020002">
    <property type="term" value="C:host cell plasma membrane"/>
    <property type="evidence" value="ECO:0007669"/>
    <property type="project" value="UniProtKB-SubCell"/>
</dbReference>
<proteinExistence type="predicted"/>
<dbReference type="GO" id="GO:0008234">
    <property type="term" value="F:cysteine-type peptidase activity"/>
    <property type="evidence" value="ECO:0007669"/>
    <property type="project" value="UniProtKB-KW"/>
</dbReference>
<feature type="domain" description="Peptidase C80" evidence="21">
    <location>
        <begin position="37"/>
        <end position="158"/>
    </location>
</feature>
<keyword evidence="17" id="KW-0446">Lipid-binding</keyword>
<keyword evidence="7" id="KW-0645">Protease</keyword>
<keyword evidence="19" id="KW-1035">Host cytoplasm</keyword>
<evidence type="ECO:0000256" key="3">
    <source>
        <dbReference type="ARBA" id="ARBA00004613"/>
    </source>
</evidence>
<evidence type="ECO:0000256" key="6">
    <source>
        <dbReference type="ARBA" id="ARBA00022656"/>
    </source>
</evidence>
<keyword evidence="13" id="KW-0068">Autocatalytic cleavage</keyword>
<dbReference type="InterPro" id="IPR020974">
    <property type="entry name" value="CPD_dom"/>
</dbReference>
<evidence type="ECO:0000256" key="17">
    <source>
        <dbReference type="ARBA" id="ARBA00023121"/>
    </source>
</evidence>
<dbReference type="STRING" id="1094715.GCA_000236165_01554"/>
<gene>
    <name evidence="22" type="ORF">NCTC11370_00867</name>
</gene>
<evidence type="ECO:0000256" key="9">
    <source>
        <dbReference type="ARBA" id="ARBA00022723"/>
    </source>
</evidence>
<evidence type="ECO:0000256" key="19">
    <source>
        <dbReference type="ARBA" id="ARBA00023200"/>
    </source>
</evidence>
<organism evidence="22 23">
    <name type="scientific">Fluoribacter dumoffii</name>
    <dbReference type="NCBI Taxonomy" id="463"/>
    <lineage>
        <taxon>Bacteria</taxon>
        <taxon>Pseudomonadati</taxon>
        <taxon>Pseudomonadota</taxon>
        <taxon>Gammaproteobacteria</taxon>
        <taxon>Legionellales</taxon>
        <taxon>Legionellaceae</taxon>
        <taxon>Fluoribacter</taxon>
    </lineage>
</organism>
<evidence type="ECO:0000256" key="11">
    <source>
        <dbReference type="ARBA" id="ARBA00022801"/>
    </source>
</evidence>
<evidence type="ECO:0000256" key="12">
    <source>
        <dbReference type="ARBA" id="ARBA00022807"/>
    </source>
</evidence>
<evidence type="ECO:0000256" key="13">
    <source>
        <dbReference type="ARBA" id="ARBA00022813"/>
    </source>
</evidence>
<dbReference type="Gene3D" id="3.40.50.11050">
    <property type="match status" value="1"/>
</dbReference>
<evidence type="ECO:0000259" key="21">
    <source>
        <dbReference type="Pfam" id="PF11713"/>
    </source>
</evidence>
<evidence type="ECO:0000256" key="4">
    <source>
        <dbReference type="ARBA" id="ARBA00022511"/>
    </source>
</evidence>
<keyword evidence="14" id="KW-0460">Magnesium</keyword>
<evidence type="ECO:0000313" key="23">
    <source>
        <dbReference type="Proteomes" id="UP000254554"/>
    </source>
</evidence>
<keyword evidence="9" id="KW-0479">Metal-binding</keyword>
<dbReference type="GO" id="GO:0044164">
    <property type="term" value="C:host cell cytosol"/>
    <property type="evidence" value="ECO:0007669"/>
    <property type="project" value="UniProtKB-SubCell"/>
</dbReference>
<evidence type="ECO:0000256" key="5">
    <source>
        <dbReference type="ARBA" id="ARBA00022525"/>
    </source>
</evidence>
<keyword evidence="5" id="KW-0964">Secreted</keyword>
<keyword evidence="4" id="KW-1032">Host cell membrane</keyword>
<dbReference type="GO" id="GO:0008289">
    <property type="term" value="F:lipid binding"/>
    <property type="evidence" value="ECO:0007669"/>
    <property type="project" value="UniProtKB-KW"/>
</dbReference>
<evidence type="ECO:0000256" key="20">
    <source>
        <dbReference type="ARBA" id="ARBA00023586"/>
    </source>
</evidence>